<dbReference type="EMBL" id="LR796235">
    <property type="protein sequence ID" value="CAB4129834.1"/>
    <property type="molecule type" value="Genomic_DNA"/>
</dbReference>
<gene>
    <name evidence="1" type="ORF">UFOVP117_122</name>
</gene>
<organism evidence="1">
    <name type="scientific">uncultured Caudovirales phage</name>
    <dbReference type="NCBI Taxonomy" id="2100421"/>
    <lineage>
        <taxon>Viruses</taxon>
        <taxon>Duplodnaviria</taxon>
        <taxon>Heunggongvirae</taxon>
        <taxon>Uroviricota</taxon>
        <taxon>Caudoviricetes</taxon>
        <taxon>Peduoviridae</taxon>
        <taxon>Maltschvirus</taxon>
        <taxon>Maltschvirus maltsch</taxon>
    </lineage>
</organism>
<proteinExistence type="predicted"/>
<sequence length="175" mass="20375">MKELTFKRKGVDYTPLTFWQVDSISKIAIYQGGRGARPDLDFIVKHKEEGKRLRTPSHTHWIVDLIAKKQCAPNVIKGFIDDLIKIYDETEPFNCETSRDTYQLKYVNKLTSKYLELQGCGYYSVEVLISFVELFSKCEKQTPGAFMFRNLLVMVKGYIDGDRDFYQIVGYSKRV</sequence>
<protein>
    <submittedName>
        <fullName evidence="1">Uncharacterized protein</fullName>
    </submittedName>
</protein>
<evidence type="ECO:0000313" key="1">
    <source>
        <dbReference type="EMBL" id="CAB4129834.1"/>
    </source>
</evidence>
<reference evidence="1" key="1">
    <citation type="submission" date="2020-04" db="EMBL/GenBank/DDBJ databases">
        <authorList>
            <person name="Chiriac C."/>
            <person name="Salcher M."/>
            <person name="Ghai R."/>
            <person name="Kavagutti S V."/>
        </authorList>
    </citation>
    <scope>NUCLEOTIDE SEQUENCE</scope>
</reference>
<accession>A0A6J5L656</accession>
<name>A0A6J5L656_9CAUD</name>